<reference evidence="7" key="1">
    <citation type="submission" date="2015-05" db="EMBL/GenBank/DDBJ databases">
        <authorList>
            <person name="Manzano-Marin A."/>
        </authorList>
    </citation>
    <scope>NUCLEOTIDE SEQUENCE [LARGE SCALE GENOMIC DNA]</scope>
    <source>
        <strain evidence="7">officinalis</strain>
    </source>
</reference>
<dbReference type="Gene3D" id="3.60.15.10">
    <property type="entry name" value="Ribonuclease Z/Hydroxyacylglutathione hydrolase-like"/>
    <property type="match status" value="1"/>
</dbReference>
<dbReference type="PANTHER" id="PTHR46233:SF3">
    <property type="entry name" value="HYDROXYACYLGLUTATHIONE HYDROLASE GLOC"/>
    <property type="match status" value="1"/>
</dbReference>
<dbReference type="PANTHER" id="PTHR46233">
    <property type="entry name" value="HYDROXYACYLGLUTATHIONE HYDROLASE GLOC"/>
    <property type="match status" value="1"/>
</dbReference>
<dbReference type="STRING" id="1715285.SOFFGTOCOR_0200"/>
<dbReference type="AlphaFoldDB" id="A0A0M6W722"/>
<dbReference type="InterPro" id="IPR051453">
    <property type="entry name" value="MBL_Glyoxalase_II"/>
</dbReference>
<evidence type="ECO:0000259" key="5">
    <source>
        <dbReference type="SMART" id="SM00849"/>
    </source>
</evidence>
<evidence type="ECO:0000256" key="1">
    <source>
        <dbReference type="ARBA" id="ARBA00001947"/>
    </source>
</evidence>
<keyword evidence="3 6" id="KW-0378">Hydrolase</keyword>
<dbReference type="EMBL" id="CVRF01000001">
    <property type="protein sequence ID" value="CRK85638.1"/>
    <property type="molecule type" value="Genomic_DNA"/>
</dbReference>
<comment type="cofactor">
    <cofactor evidence="1">
        <name>Zn(2+)</name>
        <dbReference type="ChEBI" id="CHEBI:29105"/>
    </cofactor>
</comment>
<accession>A0A0M6W722</accession>
<dbReference type="GO" id="GO:0046872">
    <property type="term" value="F:metal ion binding"/>
    <property type="evidence" value="ECO:0007669"/>
    <property type="project" value="UniProtKB-KW"/>
</dbReference>
<feature type="domain" description="Metallo-beta-lactamase" evidence="5">
    <location>
        <begin position="12"/>
        <end position="192"/>
    </location>
</feature>
<sequence length="223" mass="25434">MKYTIIPVTFLMQNCHIIWCENSTEAVVVDPGGDTEKIISIIKANKLKLIKILLTHGHFDHINASSIISKYFSAPIYGPQKEDYFLIKNISKQSSMFHINNYSDFLPDYWLEEGDKIICGNNTFDVLHCPGHTPGHIVFVNHFDKLISIGDVLFKGSIGRSDLHRSNYKDLILSIKEKILPLGNDYQFISGHGPISNIGYERKTNPFLQKIYYDNLNKTNLIS</sequence>
<keyword evidence="2" id="KW-0479">Metal-binding</keyword>
<protein>
    <submittedName>
        <fullName evidence="6">Uncharacterized protein YcbL</fullName>
        <ecNumber evidence="6">3.-.-.-</ecNumber>
    </submittedName>
</protein>
<dbReference type="CDD" id="cd07737">
    <property type="entry name" value="YcbL-like_MBL-fold"/>
    <property type="match status" value="1"/>
</dbReference>
<keyword evidence="7" id="KW-1185">Reference proteome</keyword>
<dbReference type="EC" id="3.-.-.-" evidence="6"/>
<dbReference type="InterPro" id="IPR036866">
    <property type="entry name" value="RibonucZ/Hydroxyglut_hydro"/>
</dbReference>
<dbReference type="SMART" id="SM00849">
    <property type="entry name" value="Lactamase_B"/>
    <property type="match status" value="1"/>
</dbReference>
<evidence type="ECO:0000256" key="2">
    <source>
        <dbReference type="ARBA" id="ARBA00022723"/>
    </source>
</evidence>
<organism evidence="6 7">
    <name type="scientific">Candidatus Providencia siddallii</name>
    <dbReference type="NCBI Taxonomy" id="1715285"/>
    <lineage>
        <taxon>Bacteria</taxon>
        <taxon>Pseudomonadati</taxon>
        <taxon>Pseudomonadota</taxon>
        <taxon>Gammaproteobacteria</taxon>
        <taxon>Enterobacterales</taxon>
        <taxon>Morganellaceae</taxon>
        <taxon>Providencia</taxon>
    </lineage>
</organism>
<proteinExistence type="predicted"/>
<dbReference type="Proteomes" id="UP000242301">
    <property type="component" value="Unassembled WGS sequence"/>
</dbReference>
<dbReference type="InterPro" id="IPR001279">
    <property type="entry name" value="Metallo-B-lactamas"/>
</dbReference>
<dbReference type="SUPFAM" id="SSF56281">
    <property type="entry name" value="Metallo-hydrolase/oxidoreductase"/>
    <property type="match status" value="1"/>
</dbReference>
<evidence type="ECO:0000256" key="4">
    <source>
        <dbReference type="ARBA" id="ARBA00022833"/>
    </source>
</evidence>
<dbReference type="Pfam" id="PF00753">
    <property type="entry name" value="Lactamase_B"/>
    <property type="match status" value="1"/>
</dbReference>
<gene>
    <name evidence="6" type="primary">ycbL</name>
    <name evidence="6" type="ORF">SOFFGTOCOR_0200</name>
</gene>
<evidence type="ECO:0000313" key="6">
    <source>
        <dbReference type="EMBL" id="CRK85638.1"/>
    </source>
</evidence>
<dbReference type="GO" id="GO:0016787">
    <property type="term" value="F:hydrolase activity"/>
    <property type="evidence" value="ECO:0007669"/>
    <property type="project" value="UniProtKB-KW"/>
</dbReference>
<evidence type="ECO:0000313" key="7">
    <source>
        <dbReference type="Proteomes" id="UP000242301"/>
    </source>
</evidence>
<keyword evidence="4" id="KW-0862">Zinc</keyword>
<name>A0A0M6W722_9GAMM</name>
<evidence type="ECO:0000256" key="3">
    <source>
        <dbReference type="ARBA" id="ARBA00022801"/>
    </source>
</evidence>